<dbReference type="Proteomes" id="UP000762676">
    <property type="component" value="Unassembled WGS sequence"/>
</dbReference>
<name>A0AAV4EGJ2_9GAST</name>
<accession>A0AAV4EGJ2</accession>
<sequence>MYMNTLSRGLNVELSRRVRTQVEVPTLQNHIRNPHEAQNCLNLELFSQLFDPNIQTLTKQLPYCLLLLSFFVEVNTYCSAGIPVSPISETPRQTGPGARDDPSPGARDDPSPVCAGDRHFL</sequence>
<feature type="compositionally biased region" description="Basic and acidic residues" evidence="1">
    <location>
        <begin position="98"/>
        <end position="121"/>
    </location>
</feature>
<gene>
    <name evidence="2" type="ORF">ElyMa_003511700</name>
</gene>
<dbReference type="AlphaFoldDB" id="A0AAV4EGJ2"/>
<feature type="region of interest" description="Disordered" evidence="1">
    <location>
        <begin position="83"/>
        <end position="121"/>
    </location>
</feature>
<dbReference type="EMBL" id="BMAT01007188">
    <property type="protein sequence ID" value="GFR59606.1"/>
    <property type="molecule type" value="Genomic_DNA"/>
</dbReference>
<comment type="caution">
    <text evidence="2">The sequence shown here is derived from an EMBL/GenBank/DDBJ whole genome shotgun (WGS) entry which is preliminary data.</text>
</comment>
<organism evidence="2 3">
    <name type="scientific">Elysia marginata</name>
    <dbReference type="NCBI Taxonomy" id="1093978"/>
    <lineage>
        <taxon>Eukaryota</taxon>
        <taxon>Metazoa</taxon>
        <taxon>Spiralia</taxon>
        <taxon>Lophotrochozoa</taxon>
        <taxon>Mollusca</taxon>
        <taxon>Gastropoda</taxon>
        <taxon>Heterobranchia</taxon>
        <taxon>Euthyneura</taxon>
        <taxon>Panpulmonata</taxon>
        <taxon>Sacoglossa</taxon>
        <taxon>Placobranchoidea</taxon>
        <taxon>Plakobranchidae</taxon>
        <taxon>Elysia</taxon>
    </lineage>
</organism>
<proteinExistence type="predicted"/>
<protein>
    <submittedName>
        <fullName evidence="2">Uncharacterized protein</fullName>
    </submittedName>
</protein>
<evidence type="ECO:0000313" key="3">
    <source>
        <dbReference type="Proteomes" id="UP000762676"/>
    </source>
</evidence>
<keyword evidence="3" id="KW-1185">Reference proteome</keyword>
<evidence type="ECO:0000313" key="2">
    <source>
        <dbReference type="EMBL" id="GFR59606.1"/>
    </source>
</evidence>
<reference evidence="2 3" key="1">
    <citation type="journal article" date="2021" name="Elife">
        <title>Chloroplast acquisition without the gene transfer in kleptoplastic sea slugs, Plakobranchus ocellatus.</title>
        <authorList>
            <person name="Maeda T."/>
            <person name="Takahashi S."/>
            <person name="Yoshida T."/>
            <person name="Shimamura S."/>
            <person name="Takaki Y."/>
            <person name="Nagai Y."/>
            <person name="Toyoda A."/>
            <person name="Suzuki Y."/>
            <person name="Arimoto A."/>
            <person name="Ishii H."/>
            <person name="Satoh N."/>
            <person name="Nishiyama T."/>
            <person name="Hasebe M."/>
            <person name="Maruyama T."/>
            <person name="Minagawa J."/>
            <person name="Obokata J."/>
            <person name="Shigenobu S."/>
        </authorList>
    </citation>
    <scope>NUCLEOTIDE SEQUENCE [LARGE SCALE GENOMIC DNA]</scope>
</reference>
<evidence type="ECO:0000256" key="1">
    <source>
        <dbReference type="SAM" id="MobiDB-lite"/>
    </source>
</evidence>